<dbReference type="PANTHER" id="PTHR10682">
    <property type="entry name" value="POLY A POLYMERASE"/>
    <property type="match status" value="1"/>
</dbReference>
<dbReference type="PIRSF" id="PIRSF018425">
    <property type="entry name" value="PolyA_polymerase"/>
    <property type="match status" value="1"/>
</dbReference>
<keyword evidence="9 15" id="KW-0460">Magnesium</keyword>
<feature type="binding site" evidence="14">
    <location>
        <position position="153"/>
    </location>
    <ligand>
        <name>ATP</name>
        <dbReference type="ChEBI" id="CHEBI:30616"/>
    </ligand>
</feature>
<dbReference type="InterPro" id="IPR043519">
    <property type="entry name" value="NT_sf"/>
</dbReference>
<proteinExistence type="inferred from homology"/>
<keyword evidence="7 13" id="KW-0547">Nucleotide-binding</keyword>
<evidence type="ECO:0000256" key="16">
    <source>
        <dbReference type="SAM" id="MobiDB-lite"/>
    </source>
</evidence>
<feature type="binding site" evidence="14">
    <location>
        <position position="214"/>
    </location>
    <ligand>
        <name>ATP</name>
        <dbReference type="ChEBI" id="CHEBI:30616"/>
    </ligand>
</feature>
<dbReference type="GO" id="GO:0005524">
    <property type="term" value="F:ATP binding"/>
    <property type="evidence" value="ECO:0007669"/>
    <property type="project" value="UniProtKB-UniRule"/>
</dbReference>
<evidence type="ECO:0000256" key="15">
    <source>
        <dbReference type="PIRSR" id="PIRSR018425-2"/>
    </source>
</evidence>
<feature type="compositionally biased region" description="Basic residues" evidence="16">
    <location>
        <begin position="526"/>
        <end position="535"/>
    </location>
</feature>
<dbReference type="AlphaFoldDB" id="A0A060T7P5"/>
<accession>A0A060T7P5</accession>
<keyword evidence="4 13" id="KW-0507">mRNA processing</keyword>
<feature type="domain" description="Poly(A) polymerase nucleotidyltransferase" evidence="19">
    <location>
        <begin position="7"/>
        <end position="200"/>
    </location>
</feature>
<evidence type="ECO:0000256" key="6">
    <source>
        <dbReference type="ARBA" id="ARBA00022723"/>
    </source>
</evidence>
<dbReference type="SUPFAM" id="SSF81631">
    <property type="entry name" value="PAP/OAS1 substrate-binding domain"/>
    <property type="match status" value="1"/>
</dbReference>
<dbReference type="Gene3D" id="3.30.460.10">
    <property type="entry name" value="Beta Polymerase, domain 2"/>
    <property type="match status" value="1"/>
</dbReference>
<dbReference type="SUPFAM" id="SSF55003">
    <property type="entry name" value="PAP/Archaeal CCA-adding enzyme, C-terminal domain"/>
    <property type="match status" value="1"/>
</dbReference>
<dbReference type="CDD" id="cd05402">
    <property type="entry name" value="NT_PAP_TUTase"/>
    <property type="match status" value="1"/>
</dbReference>
<evidence type="ECO:0000256" key="2">
    <source>
        <dbReference type="ARBA" id="ARBA00004123"/>
    </source>
</evidence>
<feature type="region of interest" description="Disordered" evidence="16">
    <location>
        <begin position="518"/>
        <end position="577"/>
    </location>
</feature>
<protein>
    <recommendedName>
        <fullName evidence="13">Poly(A) polymerase</fullName>
        <ecNumber evidence="13">2.7.7.19</ecNumber>
    </recommendedName>
</protein>
<dbReference type="FunFam" id="3.30.70.590:FF:000003">
    <property type="entry name" value="Poly(A) polymerase"/>
    <property type="match status" value="1"/>
</dbReference>
<evidence type="ECO:0000256" key="3">
    <source>
        <dbReference type="ARBA" id="ARBA00010912"/>
    </source>
</evidence>
<dbReference type="FunFam" id="1.10.1410.10:FF:000001">
    <property type="entry name" value="Putative poly(A) polymerase gamma"/>
    <property type="match status" value="1"/>
</dbReference>
<gene>
    <name evidence="20" type="ORF">GNLVRS02_ARAD1D01188g</name>
</gene>
<comment type="similarity">
    <text evidence="3 13">Belongs to the poly(A) polymerase family.</text>
</comment>
<comment type="catalytic activity">
    <reaction evidence="13">
        <text>RNA(n) + ATP = RNA(n)-3'-adenine ribonucleotide + diphosphate</text>
        <dbReference type="Rhea" id="RHEA:11332"/>
        <dbReference type="Rhea" id="RHEA-COMP:14527"/>
        <dbReference type="Rhea" id="RHEA-COMP:17347"/>
        <dbReference type="ChEBI" id="CHEBI:30616"/>
        <dbReference type="ChEBI" id="CHEBI:33019"/>
        <dbReference type="ChEBI" id="CHEBI:140395"/>
        <dbReference type="ChEBI" id="CHEBI:173115"/>
        <dbReference type="EC" id="2.7.7.19"/>
    </reaction>
</comment>
<evidence type="ECO:0000313" key="20">
    <source>
        <dbReference type="EMBL" id="CDP36988.1"/>
    </source>
</evidence>
<organism evidence="20">
    <name type="scientific">Blastobotrys adeninivorans</name>
    <name type="common">Yeast</name>
    <name type="synonym">Arxula adeninivorans</name>
    <dbReference type="NCBI Taxonomy" id="409370"/>
    <lineage>
        <taxon>Eukaryota</taxon>
        <taxon>Fungi</taxon>
        <taxon>Dikarya</taxon>
        <taxon>Ascomycota</taxon>
        <taxon>Saccharomycotina</taxon>
        <taxon>Dipodascomycetes</taxon>
        <taxon>Dipodascales</taxon>
        <taxon>Trichomonascaceae</taxon>
        <taxon>Blastobotrys</taxon>
    </lineage>
</organism>
<comment type="subcellular location">
    <subcellularLocation>
        <location evidence="2 13">Nucleus</location>
    </subcellularLocation>
</comment>
<dbReference type="Gene3D" id="1.10.1410.10">
    <property type="match status" value="1"/>
</dbReference>
<dbReference type="GO" id="GO:0006397">
    <property type="term" value="P:mRNA processing"/>
    <property type="evidence" value="ECO:0007669"/>
    <property type="project" value="UniProtKB-KW"/>
</dbReference>
<evidence type="ECO:0000256" key="13">
    <source>
        <dbReference type="PIRNR" id="PIRNR018425"/>
    </source>
</evidence>
<dbReference type="GO" id="GO:1990817">
    <property type="term" value="F:poly(A) RNA polymerase activity"/>
    <property type="evidence" value="ECO:0007669"/>
    <property type="project" value="UniProtKB-UniRule"/>
</dbReference>
<feature type="binding site" evidence="14">
    <location>
        <begin position="86"/>
        <end position="88"/>
    </location>
    <ligand>
        <name>ATP</name>
        <dbReference type="ChEBI" id="CHEBI:30616"/>
    </ligand>
</feature>
<keyword evidence="11" id="KW-0464">Manganese</keyword>
<dbReference type="PhylomeDB" id="A0A060T7P5"/>
<dbReference type="EMBL" id="HG937694">
    <property type="protein sequence ID" value="CDP36988.1"/>
    <property type="molecule type" value="Genomic_DNA"/>
</dbReference>
<feature type="binding site" evidence="15">
    <location>
        <position position="99"/>
    </location>
    <ligand>
        <name>Mg(2+)</name>
        <dbReference type="ChEBI" id="CHEBI:18420"/>
        <label>1</label>
        <note>catalytic</note>
    </ligand>
</feature>
<dbReference type="InterPro" id="IPR011068">
    <property type="entry name" value="NuclTrfase_I-like_C"/>
</dbReference>
<comment type="cofactor">
    <cofactor evidence="1">
        <name>Mn(2+)</name>
        <dbReference type="ChEBI" id="CHEBI:29035"/>
    </cofactor>
</comment>
<evidence type="ECO:0000259" key="18">
    <source>
        <dbReference type="Pfam" id="PF04928"/>
    </source>
</evidence>
<evidence type="ECO:0000256" key="14">
    <source>
        <dbReference type="PIRSR" id="PIRSR018425-1"/>
    </source>
</evidence>
<reference evidence="20" key="1">
    <citation type="submission" date="2014-02" db="EMBL/GenBank/DDBJ databases">
        <authorList>
            <person name="Genoscope - CEA"/>
        </authorList>
    </citation>
    <scope>NUCLEOTIDE SEQUENCE</scope>
    <source>
        <strain evidence="20">LS3</strain>
    </source>
</reference>
<dbReference type="GO" id="GO:0003723">
    <property type="term" value="F:RNA binding"/>
    <property type="evidence" value="ECO:0007669"/>
    <property type="project" value="UniProtKB-UniRule"/>
</dbReference>
<keyword evidence="8 13" id="KW-0067">ATP-binding</keyword>
<feature type="binding site" evidence="14">
    <location>
        <begin position="232"/>
        <end position="233"/>
    </location>
    <ligand>
        <name>ATP</name>
        <dbReference type="ChEBI" id="CHEBI:30616"/>
    </ligand>
</feature>
<evidence type="ECO:0000256" key="10">
    <source>
        <dbReference type="ARBA" id="ARBA00022884"/>
    </source>
</evidence>
<evidence type="ECO:0000256" key="8">
    <source>
        <dbReference type="ARBA" id="ARBA00022840"/>
    </source>
</evidence>
<evidence type="ECO:0000256" key="11">
    <source>
        <dbReference type="ARBA" id="ARBA00023211"/>
    </source>
</evidence>
<dbReference type="SUPFAM" id="SSF81301">
    <property type="entry name" value="Nucleotidyltransferase"/>
    <property type="match status" value="1"/>
</dbReference>
<dbReference type="Pfam" id="PF04926">
    <property type="entry name" value="PAP_RNA-bind"/>
    <property type="match status" value="1"/>
</dbReference>
<keyword evidence="5 13" id="KW-0808">Transferase</keyword>
<evidence type="ECO:0000259" key="17">
    <source>
        <dbReference type="Pfam" id="PF04926"/>
    </source>
</evidence>
<dbReference type="GO" id="GO:0046872">
    <property type="term" value="F:metal ion binding"/>
    <property type="evidence" value="ECO:0007669"/>
    <property type="project" value="UniProtKB-KW"/>
</dbReference>
<dbReference type="InterPro" id="IPR048840">
    <property type="entry name" value="PolA_pol_NTPase"/>
</dbReference>
<evidence type="ECO:0000256" key="12">
    <source>
        <dbReference type="ARBA" id="ARBA00023242"/>
    </source>
</evidence>
<comment type="function">
    <text evidence="13">Polymerase that creates the 3'-poly(A) tail of mRNA's.</text>
</comment>
<dbReference type="FunFam" id="3.30.460.10:FF:000002">
    <property type="entry name" value="Poly(A) polymerase alpha, putative"/>
    <property type="match status" value="1"/>
</dbReference>
<keyword evidence="12 13" id="KW-0539">Nucleus</keyword>
<dbReference type="Gene3D" id="3.30.70.590">
    <property type="entry name" value="Poly(A) polymerase predicted RNA binding domain"/>
    <property type="match status" value="1"/>
</dbReference>
<keyword evidence="10" id="KW-0694">RNA-binding</keyword>
<dbReference type="PANTHER" id="PTHR10682:SF10">
    <property type="entry name" value="POLYNUCLEOTIDE ADENYLYLTRANSFERASE"/>
    <property type="match status" value="1"/>
</dbReference>
<keyword evidence="20" id="KW-0548">Nucleotidyltransferase</keyword>
<dbReference type="InterPro" id="IPR007010">
    <property type="entry name" value="PolA_pol_RNA-bd_dom"/>
</dbReference>
<name>A0A060T7P5_BLAAD</name>
<comment type="cofactor">
    <cofactor evidence="15">
        <name>Mg(2+)</name>
        <dbReference type="ChEBI" id="CHEBI:18420"/>
    </cofactor>
    <text evidence="15">Binds 2 magnesium ions. Also active with manganese.</text>
</comment>
<evidence type="ECO:0000256" key="5">
    <source>
        <dbReference type="ARBA" id="ARBA00022679"/>
    </source>
</evidence>
<keyword evidence="6 15" id="KW-0479">Metal-binding</keyword>
<dbReference type="GO" id="GO:0005634">
    <property type="term" value="C:nucleus"/>
    <property type="evidence" value="ECO:0007669"/>
    <property type="project" value="UniProtKB-SubCell"/>
</dbReference>
<feature type="binding site" evidence="14">
    <location>
        <begin position="99"/>
        <end position="101"/>
    </location>
    <ligand>
        <name>ATP</name>
        <dbReference type="ChEBI" id="CHEBI:30616"/>
    </ligand>
</feature>
<dbReference type="InterPro" id="IPR007012">
    <property type="entry name" value="PolA_pol_cen_dom"/>
</dbReference>
<evidence type="ECO:0000259" key="19">
    <source>
        <dbReference type="Pfam" id="PF20750"/>
    </source>
</evidence>
<reference evidence="20" key="2">
    <citation type="submission" date="2014-06" db="EMBL/GenBank/DDBJ databases">
        <title>The complete genome of Blastobotrys (Arxula) adeninivorans LS3 - a yeast of biotechnological interest.</title>
        <authorList>
            <person name="Kunze G."/>
            <person name="Gaillardin C."/>
            <person name="Czernicka M."/>
            <person name="Durrens P."/>
            <person name="Martin T."/>
            <person name="Boer E."/>
            <person name="Gabaldon T."/>
            <person name="Cruz J."/>
            <person name="Talla E."/>
            <person name="Marck C."/>
            <person name="Goffeau A."/>
            <person name="Barbe V."/>
            <person name="Baret P."/>
            <person name="Baronian K."/>
            <person name="Beier S."/>
            <person name="Bleykasten C."/>
            <person name="Bode R."/>
            <person name="Casaregola S."/>
            <person name="Despons L."/>
            <person name="Fairhead C."/>
            <person name="Giersberg M."/>
            <person name="Gierski P."/>
            <person name="Hahnel U."/>
            <person name="Hartmann A."/>
            <person name="Jankowska D."/>
            <person name="Jubin C."/>
            <person name="Jung P."/>
            <person name="Lafontaine I."/>
            <person name="Leh-Louis V."/>
            <person name="Lemaire M."/>
            <person name="Marcet-Houben M."/>
            <person name="Mascher M."/>
            <person name="Morel G."/>
            <person name="Richard G.-F."/>
            <person name="Riechen J."/>
            <person name="Sacerdot C."/>
            <person name="Sarkar A."/>
            <person name="Savel G."/>
            <person name="Schacherer J."/>
            <person name="Sherman D."/>
            <person name="Straub M.-L."/>
            <person name="Stein N."/>
            <person name="Thierry A."/>
            <person name="Trautwein-Schult A."/>
            <person name="Westhof E."/>
            <person name="Worch S."/>
            <person name="Dujon B."/>
            <person name="Souciet J.-L."/>
            <person name="Wincker P."/>
            <person name="Scholz U."/>
            <person name="Neuveglise N."/>
        </authorList>
    </citation>
    <scope>NUCLEOTIDE SEQUENCE</scope>
    <source>
        <strain evidence="20">LS3</strain>
    </source>
</reference>
<dbReference type="Pfam" id="PF04928">
    <property type="entry name" value="PAP_central"/>
    <property type="match status" value="1"/>
</dbReference>
<feature type="binding site" evidence="14">
    <location>
        <position position="223"/>
    </location>
    <ligand>
        <name>ATP</name>
        <dbReference type="ChEBI" id="CHEBI:30616"/>
    </ligand>
</feature>
<feature type="compositionally biased region" description="Low complexity" evidence="16">
    <location>
        <begin position="536"/>
        <end position="551"/>
    </location>
</feature>
<evidence type="ECO:0000256" key="9">
    <source>
        <dbReference type="ARBA" id="ARBA00022842"/>
    </source>
</evidence>
<sequence length="577" mass="65440">MSKKQWGITPPITMEGSSPAEVALNDKLIAELKAQGSFESEAETRKRVQVLKILQELAQEFVRIVSLRKNMSEGMARDAGGKIFTFGSYRLGVHGPGSDIDTLVVVPKHVSRENFFEVFEELLRKRSELEEIAAVPDAFVPIIKIKFSGISIDLICAKLDLPQVPLDLTLEDKNLLKNIDEKDLRALNGTRVTDDILRLVPQPTVFKHALRAIKLWAQRRAIYGNVMGFPGGVAWAMLVARICQLYPNAVSATIVGKFFNILTKWNWPQPVLLKPIEDGPLQVRVWNPKIYPQDRAHRMPIITPAYPSMCATHNITASTQKIIMQELKRGGEVVDEIVTGKKTWADFFEKHTFFHQYKYYLSVVAASMGTAEEQLKWAGMVESKLRLLVLNLEVLETIETAHPFVKTFEKEYQCQSYEEALKVADGEVISQEELERRMSKEQEDQKEGEDKTKPTVYTTTLYIGLEIKLEGPNKRLDIQYPCQVFYDMCRAWPQYDEDKHSISIRNVRNYDLPDMVFGEGETRPVRPVKKRKRKAPAPASVSINCSASSSILTQQQDGELKRAKNAEEDAQQVAAKV</sequence>
<feature type="binding site" evidence="15">
    <location>
        <position position="101"/>
    </location>
    <ligand>
        <name>Mg(2+)</name>
        <dbReference type="ChEBI" id="CHEBI:18420"/>
        <label>1</label>
        <note>catalytic</note>
    </ligand>
</feature>
<feature type="domain" description="Poly(A) polymerase central" evidence="18">
    <location>
        <begin position="205"/>
        <end position="350"/>
    </location>
</feature>
<feature type="compositionally biased region" description="Basic and acidic residues" evidence="16">
    <location>
        <begin position="558"/>
        <end position="567"/>
    </location>
</feature>
<evidence type="ECO:0000256" key="4">
    <source>
        <dbReference type="ARBA" id="ARBA00022664"/>
    </source>
</evidence>
<feature type="binding site" evidence="15">
    <location>
        <position position="153"/>
    </location>
    <ligand>
        <name>Mg(2+)</name>
        <dbReference type="ChEBI" id="CHEBI:18420"/>
        <label>2</label>
        <note>catalytic</note>
    </ligand>
</feature>
<evidence type="ECO:0000256" key="1">
    <source>
        <dbReference type="ARBA" id="ARBA00001936"/>
    </source>
</evidence>
<dbReference type="Pfam" id="PF20750">
    <property type="entry name" value="PAP_NTPase"/>
    <property type="match status" value="1"/>
</dbReference>
<dbReference type="GO" id="GO:0031123">
    <property type="term" value="P:RNA 3'-end processing"/>
    <property type="evidence" value="ECO:0007669"/>
    <property type="project" value="InterPro"/>
</dbReference>
<dbReference type="EC" id="2.7.7.19" evidence="13"/>
<feature type="binding site" evidence="15">
    <location>
        <position position="101"/>
    </location>
    <ligand>
        <name>Mg(2+)</name>
        <dbReference type="ChEBI" id="CHEBI:18420"/>
        <label>2</label>
        <note>catalytic</note>
    </ligand>
</feature>
<dbReference type="InterPro" id="IPR014492">
    <property type="entry name" value="PolyA_polymerase"/>
</dbReference>
<feature type="domain" description="Poly(A) polymerase RNA-binding" evidence="17">
    <location>
        <begin position="352"/>
        <end position="525"/>
    </location>
</feature>
<feature type="binding site" evidence="15">
    <location>
        <position position="99"/>
    </location>
    <ligand>
        <name>Mg(2+)</name>
        <dbReference type="ChEBI" id="CHEBI:18420"/>
        <label>2</label>
        <note>catalytic</note>
    </ligand>
</feature>
<evidence type="ECO:0000256" key="7">
    <source>
        <dbReference type="ARBA" id="ARBA00022741"/>
    </source>
</evidence>